<name>A0A401Z647_9ACTN</name>
<dbReference type="Proteomes" id="UP000286931">
    <property type="component" value="Unassembled WGS sequence"/>
</dbReference>
<accession>A0A401Z647</accession>
<dbReference type="OrthoDB" id="5195143at2"/>
<dbReference type="NCBIfam" id="NF033530">
    <property type="entry name" value="lasso_PqqD_Strm"/>
    <property type="match status" value="1"/>
</dbReference>
<organism evidence="1 2">
    <name type="scientific">Embleya hyalina</name>
    <dbReference type="NCBI Taxonomy" id="516124"/>
    <lineage>
        <taxon>Bacteria</taxon>
        <taxon>Bacillati</taxon>
        <taxon>Actinomycetota</taxon>
        <taxon>Actinomycetes</taxon>
        <taxon>Kitasatosporales</taxon>
        <taxon>Streptomycetaceae</taxon>
        <taxon>Embleya</taxon>
    </lineage>
</organism>
<reference evidence="1 2" key="1">
    <citation type="submission" date="2018-12" db="EMBL/GenBank/DDBJ databases">
        <title>Draft genome sequence of Embleya hyalina NBRC 13850T.</title>
        <authorList>
            <person name="Komaki H."/>
            <person name="Hosoyama A."/>
            <person name="Kimura A."/>
            <person name="Ichikawa N."/>
            <person name="Tamura T."/>
        </authorList>
    </citation>
    <scope>NUCLEOTIDE SEQUENCE [LARGE SCALE GENOMIC DNA]</scope>
    <source>
        <strain evidence="1 2">NBRC 13850</strain>
    </source>
</reference>
<dbReference type="InterPro" id="IPR008792">
    <property type="entry name" value="PQQD"/>
</dbReference>
<gene>
    <name evidence="1" type="ORF">EHYA_10094</name>
</gene>
<proteinExistence type="predicted"/>
<comment type="caution">
    <text evidence="1">The sequence shown here is derived from an EMBL/GenBank/DDBJ whole genome shotgun (WGS) entry which is preliminary data.</text>
</comment>
<dbReference type="RefSeq" id="WP_126643811.1">
    <property type="nucleotide sequence ID" value="NZ_BIFH01000061.1"/>
</dbReference>
<evidence type="ECO:0008006" key="3">
    <source>
        <dbReference type="Google" id="ProtNLM"/>
    </source>
</evidence>
<protein>
    <recommendedName>
        <fullName evidence="3">Coenzyme PQQ synthesis protein D</fullName>
    </recommendedName>
</protein>
<dbReference type="InterPro" id="IPR041881">
    <property type="entry name" value="PqqD_sf"/>
</dbReference>
<dbReference type="AlphaFoldDB" id="A0A401Z647"/>
<evidence type="ECO:0000313" key="1">
    <source>
        <dbReference type="EMBL" id="GCE02317.1"/>
    </source>
</evidence>
<dbReference type="Gene3D" id="1.10.10.1150">
    <property type="entry name" value="Coenzyme PQQ synthesis protein D (PqqD)"/>
    <property type="match status" value="1"/>
</dbReference>
<sequence length="86" mass="9176">MSLALAAHVSATETEDGGMVLLDGRSGRHWKLNPTGGAILRVLLGEPSQEAAIGVLLRAHPQSAERIPDDVVNLVRTLRDRQLVAS</sequence>
<dbReference type="EMBL" id="BIFH01000061">
    <property type="protein sequence ID" value="GCE02317.1"/>
    <property type="molecule type" value="Genomic_DNA"/>
</dbReference>
<keyword evidence="2" id="KW-1185">Reference proteome</keyword>
<evidence type="ECO:0000313" key="2">
    <source>
        <dbReference type="Proteomes" id="UP000286931"/>
    </source>
</evidence>
<dbReference type="Pfam" id="PF05402">
    <property type="entry name" value="PqqD"/>
    <property type="match status" value="1"/>
</dbReference>